<evidence type="ECO:0000313" key="3">
    <source>
        <dbReference type="Proteomes" id="UP000789396"/>
    </source>
</evidence>
<feature type="region of interest" description="Disordered" evidence="1">
    <location>
        <begin position="51"/>
        <end position="80"/>
    </location>
</feature>
<sequence length="80" mass="9023">KRKVTTASKHKKEVKAAPVKKKKAEENPSQISALIPRYSIISDIRDKPANITFDNRSPKIEVQKADMNKTEESGTEEESK</sequence>
<evidence type="ECO:0000256" key="1">
    <source>
        <dbReference type="SAM" id="MobiDB-lite"/>
    </source>
</evidence>
<feature type="region of interest" description="Disordered" evidence="1">
    <location>
        <begin position="1"/>
        <end position="28"/>
    </location>
</feature>
<dbReference type="EMBL" id="CAJVPZ010055740">
    <property type="protein sequence ID" value="CAG8784890.1"/>
    <property type="molecule type" value="Genomic_DNA"/>
</dbReference>
<evidence type="ECO:0000313" key="2">
    <source>
        <dbReference type="EMBL" id="CAG8784890.1"/>
    </source>
</evidence>
<dbReference type="AlphaFoldDB" id="A0A9N9JLR2"/>
<reference evidence="2" key="1">
    <citation type="submission" date="2021-06" db="EMBL/GenBank/DDBJ databases">
        <authorList>
            <person name="Kallberg Y."/>
            <person name="Tangrot J."/>
            <person name="Rosling A."/>
        </authorList>
    </citation>
    <scope>NUCLEOTIDE SEQUENCE</scope>
    <source>
        <strain evidence="2">IN212</strain>
    </source>
</reference>
<keyword evidence="3" id="KW-1185">Reference proteome</keyword>
<feature type="compositionally biased region" description="Basic and acidic residues" evidence="1">
    <location>
        <begin position="56"/>
        <end position="80"/>
    </location>
</feature>
<accession>A0A9N9JLR2</accession>
<feature type="non-terminal residue" evidence="2">
    <location>
        <position position="80"/>
    </location>
</feature>
<feature type="non-terminal residue" evidence="2">
    <location>
        <position position="1"/>
    </location>
</feature>
<gene>
    <name evidence="2" type="ORF">RFULGI_LOCUS16152</name>
</gene>
<feature type="compositionally biased region" description="Basic residues" evidence="1">
    <location>
        <begin position="1"/>
        <end position="22"/>
    </location>
</feature>
<name>A0A9N9JLR2_9GLOM</name>
<proteinExistence type="predicted"/>
<dbReference type="Proteomes" id="UP000789396">
    <property type="component" value="Unassembled WGS sequence"/>
</dbReference>
<comment type="caution">
    <text evidence="2">The sequence shown here is derived from an EMBL/GenBank/DDBJ whole genome shotgun (WGS) entry which is preliminary data.</text>
</comment>
<protein>
    <submittedName>
        <fullName evidence="2">17115_t:CDS:1</fullName>
    </submittedName>
</protein>
<organism evidence="2 3">
    <name type="scientific">Racocetra fulgida</name>
    <dbReference type="NCBI Taxonomy" id="60492"/>
    <lineage>
        <taxon>Eukaryota</taxon>
        <taxon>Fungi</taxon>
        <taxon>Fungi incertae sedis</taxon>
        <taxon>Mucoromycota</taxon>
        <taxon>Glomeromycotina</taxon>
        <taxon>Glomeromycetes</taxon>
        <taxon>Diversisporales</taxon>
        <taxon>Gigasporaceae</taxon>
        <taxon>Racocetra</taxon>
    </lineage>
</organism>